<organism evidence="2 3">
    <name type="scientific">Discina gigas</name>
    <dbReference type="NCBI Taxonomy" id="1032678"/>
    <lineage>
        <taxon>Eukaryota</taxon>
        <taxon>Fungi</taxon>
        <taxon>Dikarya</taxon>
        <taxon>Ascomycota</taxon>
        <taxon>Pezizomycotina</taxon>
        <taxon>Pezizomycetes</taxon>
        <taxon>Pezizales</taxon>
        <taxon>Discinaceae</taxon>
        <taxon>Discina</taxon>
    </lineage>
</organism>
<dbReference type="EMBL" id="JBBBZM010000253">
    <property type="protein sequence ID" value="KAL0631408.1"/>
    <property type="molecule type" value="Genomic_DNA"/>
</dbReference>
<sequence>MAGGPSVGREYVKKCLEDVAILRQRDCKITGKWTPSNQNIPGNASADTLTKAGSKKHPPHGHAGPITWDSLTNTDIRPKELVRFMAQTGLLRIRYIRNEEDARDKGYEISEDI</sequence>
<gene>
    <name evidence="2" type="ORF">Q9L58_009726</name>
</gene>
<name>A0ABR3G621_9PEZI</name>
<feature type="region of interest" description="Disordered" evidence="1">
    <location>
        <begin position="32"/>
        <end position="70"/>
    </location>
</feature>
<reference evidence="2 3" key="1">
    <citation type="submission" date="2024-02" db="EMBL/GenBank/DDBJ databases">
        <title>Discinaceae phylogenomics.</title>
        <authorList>
            <person name="Dirks A.C."/>
            <person name="James T.Y."/>
        </authorList>
    </citation>
    <scope>NUCLEOTIDE SEQUENCE [LARGE SCALE GENOMIC DNA]</scope>
    <source>
        <strain evidence="2 3">ACD0624</strain>
    </source>
</reference>
<evidence type="ECO:0000313" key="3">
    <source>
        <dbReference type="Proteomes" id="UP001447188"/>
    </source>
</evidence>
<protein>
    <submittedName>
        <fullName evidence="2">Uncharacterized protein</fullName>
    </submittedName>
</protein>
<keyword evidence="3" id="KW-1185">Reference proteome</keyword>
<evidence type="ECO:0000313" key="2">
    <source>
        <dbReference type="EMBL" id="KAL0631408.1"/>
    </source>
</evidence>
<accession>A0ABR3G621</accession>
<feature type="compositionally biased region" description="Polar residues" evidence="1">
    <location>
        <begin position="33"/>
        <end position="48"/>
    </location>
</feature>
<comment type="caution">
    <text evidence="2">The sequence shown here is derived from an EMBL/GenBank/DDBJ whole genome shotgun (WGS) entry which is preliminary data.</text>
</comment>
<dbReference type="Proteomes" id="UP001447188">
    <property type="component" value="Unassembled WGS sequence"/>
</dbReference>
<proteinExistence type="predicted"/>
<evidence type="ECO:0000256" key="1">
    <source>
        <dbReference type="SAM" id="MobiDB-lite"/>
    </source>
</evidence>